<feature type="binding site" evidence="5">
    <location>
        <position position="388"/>
    </location>
    <ligand>
        <name>ATP</name>
        <dbReference type="ChEBI" id="CHEBI:30616"/>
    </ligand>
</feature>
<comment type="subcellular location">
    <subcellularLocation>
        <location evidence="5">Cytoplasm</location>
    </subcellularLocation>
</comment>
<keyword evidence="9" id="KW-1185">Reference proteome</keyword>
<keyword evidence="8" id="KW-0378">Hydrolase</keyword>
<comment type="subunit">
    <text evidence="5">A double ring-shaped homohexamer of HslV is capped on each side by a ring-shaped HslU homohexamer. The assembly of the HslU/HslV complex is dependent on binding of ATP.</text>
</comment>
<dbReference type="GO" id="GO:0008233">
    <property type="term" value="F:peptidase activity"/>
    <property type="evidence" value="ECO:0007669"/>
    <property type="project" value="UniProtKB-KW"/>
</dbReference>
<feature type="binding site" evidence="5">
    <location>
        <begin position="60"/>
        <end position="65"/>
    </location>
    <ligand>
        <name>ATP</name>
        <dbReference type="ChEBI" id="CHEBI:30616"/>
    </ligand>
</feature>
<evidence type="ECO:0000259" key="6">
    <source>
        <dbReference type="SMART" id="SM00382"/>
    </source>
</evidence>
<dbReference type="RefSeq" id="WP_261499323.1">
    <property type="nucleotide sequence ID" value="NZ_JAODYH010000003.1"/>
</dbReference>
<dbReference type="InterPro" id="IPR019489">
    <property type="entry name" value="Clp_ATPase_C"/>
</dbReference>
<dbReference type="SMART" id="SM00382">
    <property type="entry name" value="AAA"/>
    <property type="match status" value="1"/>
</dbReference>
<dbReference type="PANTHER" id="PTHR48102:SF3">
    <property type="entry name" value="ATP-DEPENDENT PROTEASE ATPASE SUBUNIT HSLU"/>
    <property type="match status" value="1"/>
</dbReference>
<gene>
    <name evidence="5 8" type="primary">hslU</name>
    <name evidence="8" type="ORF">N0K08_06720</name>
</gene>
<comment type="similarity">
    <text evidence="1 5">Belongs to the ClpX chaperone family. HslU subfamily.</text>
</comment>
<sequence>MSSMTPQEIVSELDHHIVGQQGAKRAVAIALRNRWRRQQVEDGLRQEITPKNILMIGPTGVGKTEIARRLARLADAPFIKVEATKFTEVGYVGKDVDAIIRDLAEIAVKQTRDWEVRKMRVRAVDAAEDRILDVLVPQARTTDTPVDSTARQVFRKKLREGQLDDKEIEIDLAEARQPLEIMGPQGMEEMAEQLRGMFSQMGQERRHTRKLKIAEALKLLTDEEAGKLVNEEEIKVRAIANAEQNGIVFIDEIDKVATRQETSGSDVSRQGVQRDLLPLVEGTTVSTKYGMVKTDHILFIASGAFHLSKPSDLIPELQGRFPIRVELESLSVQDFEAILTQTHASLVKQYQALLATEGVLLTFTPDGITRLAHTAFLVNERTENIGARRLSTVMERLLDEISFDAASLTGQTITIDAAYVDARLQTLSQDEDLSRFIL</sequence>
<dbReference type="InterPro" id="IPR003959">
    <property type="entry name" value="ATPase_AAA_core"/>
</dbReference>
<keyword evidence="5" id="KW-0963">Cytoplasm</keyword>
<dbReference type="PANTHER" id="PTHR48102">
    <property type="entry name" value="ATP-DEPENDENT CLP PROTEASE ATP-BINDING SUBUNIT CLPX-LIKE, MITOCHONDRIAL-RELATED"/>
    <property type="match status" value="1"/>
</dbReference>
<dbReference type="InterPro" id="IPR004491">
    <property type="entry name" value="HslU"/>
</dbReference>
<dbReference type="Pfam" id="PF07724">
    <property type="entry name" value="AAA_2"/>
    <property type="match status" value="1"/>
</dbReference>
<dbReference type="InterPro" id="IPR003593">
    <property type="entry name" value="AAA+_ATPase"/>
</dbReference>
<evidence type="ECO:0000256" key="5">
    <source>
        <dbReference type="HAMAP-Rule" id="MF_00249"/>
    </source>
</evidence>
<evidence type="ECO:0000256" key="3">
    <source>
        <dbReference type="ARBA" id="ARBA00022840"/>
    </source>
</evidence>
<dbReference type="Proteomes" id="UP001525968">
    <property type="component" value="Unassembled WGS sequence"/>
</dbReference>
<keyword evidence="4 5" id="KW-0143">Chaperone</keyword>
<dbReference type="SUPFAM" id="SSF52540">
    <property type="entry name" value="P-loop containing nucleoside triphosphate hydrolases"/>
    <property type="match status" value="1"/>
</dbReference>
<protein>
    <recommendedName>
        <fullName evidence="5">ATP-dependent protease ATPase subunit HslU</fullName>
    </recommendedName>
    <alternativeName>
        <fullName evidence="5">Unfoldase HslU</fullName>
    </alternativeName>
</protein>
<organism evidence="8 9">
    <name type="scientific">Acidovorax bellezanensis</name>
    <dbReference type="NCBI Taxonomy" id="2976702"/>
    <lineage>
        <taxon>Bacteria</taxon>
        <taxon>Pseudomonadati</taxon>
        <taxon>Pseudomonadota</taxon>
        <taxon>Betaproteobacteria</taxon>
        <taxon>Burkholderiales</taxon>
        <taxon>Comamonadaceae</taxon>
        <taxon>Acidovorax</taxon>
    </lineage>
</organism>
<dbReference type="HAMAP" id="MF_00249">
    <property type="entry name" value="HslU"/>
    <property type="match status" value="1"/>
</dbReference>
<dbReference type="InterPro" id="IPR027417">
    <property type="entry name" value="P-loop_NTPase"/>
</dbReference>
<evidence type="ECO:0000259" key="7">
    <source>
        <dbReference type="SMART" id="SM01086"/>
    </source>
</evidence>
<dbReference type="CDD" id="cd19498">
    <property type="entry name" value="RecA-like_HslU"/>
    <property type="match status" value="1"/>
</dbReference>
<evidence type="ECO:0000313" key="9">
    <source>
        <dbReference type="Proteomes" id="UP001525968"/>
    </source>
</evidence>
<dbReference type="GO" id="GO:0006508">
    <property type="term" value="P:proteolysis"/>
    <property type="evidence" value="ECO:0007669"/>
    <property type="project" value="UniProtKB-KW"/>
</dbReference>
<evidence type="ECO:0000256" key="2">
    <source>
        <dbReference type="ARBA" id="ARBA00022741"/>
    </source>
</evidence>
<dbReference type="Gene3D" id="1.10.8.60">
    <property type="match status" value="1"/>
</dbReference>
<dbReference type="InterPro" id="IPR050052">
    <property type="entry name" value="ATP-dep_Clp_protease_ClpX"/>
</dbReference>
<dbReference type="SMART" id="SM01086">
    <property type="entry name" value="ClpB_D2-small"/>
    <property type="match status" value="1"/>
</dbReference>
<feature type="binding site" evidence="5">
    <location>
        <position position="18"/>
    </location>
    <ligand>
        <name>ATP</name>
        <dbReference type="ChEBI" id="CHEBI:30616"/>
    </ligand>
</feature>
<feature type="binding site" evidence="5">
    <location>
        <position position="316"/>
    </location>
    <ligand>
        <name>ATP</name>
        <dbReference type="ChEBI" id="CHEBI:30616"/>
    </ligand>
</feature>
<evidence type="ECO:0000256" key="4">
    <source>
        <dbReference type="ARBA" id="ARBA00023186"/>
    </source>
</evidence>
<keyword evidence="3 5" id="KW-0067">ATP-binding</keyword>
<keyword evidence="2 5" id="KW-0547">Nucleotide-binding</keyword>
<dbReference type="NCBIfam" id="TIGR00390">
    <property type="entry name" value="hslU"/>
    <property type="match status" value="1"/>
</dbReference>
<feature type="binding site" evidence="5">
    <location>
        <position position="251"/>
    </location>
    <ligand>
        <name>ATP</name>
        <dbReference type="ChEBI" id="CHEBI:30616"/>
    </ligand>
</feature>
<reference evidence="8 9" key="1">
    <citation type="submission" date="2022-09" db="EMBL/GenBank/DDBJ databases">
        <title>Draft genome of isolate Be4.</title>
        <authorList>
            <person name="Sanchez-Castro I."/>
            <person name="Martinez-Rodriguez P."/>
            <person name="Descostes M."/>
            <person name="Merroun M."/>
        </authorList>
    </citation>
    <scope>NUCLEOTIDE SEQUENCE [LARGE SCALE GENOMIC DNA]</scope>
    <source>
        <strain evidence="8 9">Be4</strain>
    </source>
</reference>
<evidence type="ECO:0000313" key="8">
    <source>
        <dbReference type="EMBL" id="MCT9810318.1"/>
    </source>
</evidence>
<dbReference type="EMBL" id="JAODYH010000003">
    <property type="protein sequence ID" value="MCT9810318.1"/>
    <property type="molecule type" value="Genomic_DNA"/>
</dbReference>
<comment type="caution">
    <text evidence="8">The sequence shown here is derived from an EMBL/GenBank/DDBJ whole genome shotgun (WGS) entry which is preliminary data.</text>
</comment>
<evidence type="ECO:0000256" key="1">
    <source>
        <dbReference type="ARBA" id="ARBA00009771"/>
    </source>
</evidence>
<name>A0ABT2PJE4_9BURK</name>
<feature type="domain" description="Clp ATPase C-terminal" evidence="7">
    <location>
        <begin position="330"/>
        <end position="426"/>
    </location>
</feature>
<comment type="function">
    <text evidence="5">ATPase subunit of a proteasome-like degradation complex; this subunit has chaperone activity. The binding of ATP and its subsequent hydrolysis by HslU are essential for unfolding of protein substrates subsequently hydrolyzed by HslV. HslU recognizes the N-terminal part of its protein substrates and unfolds these before they are guided to HslV for hydrolysis.</text>
</comment>
<dbReference type="Gene3D" id="3.40.50.300">
    <property type="entry name" value="P-loop containing nucleotide triphosphate hydrolases"/>
    <property type="match status" value="2"/>
</dbReference>
<dbReference type="Pfam" id="PF00004">
    <property type="entry name" value="AAA"/>
    <property type="match status" value="1"/>
</dbReference>
<keyword evidence="8" id="KW-0645">Protease</keyword>
<accession>A0ABT2PJE4</accession>
<proteinExistence type="inferred from homology"/>
<feature type="domain" description="AAA+ ATPase" evidence="6">
    <location>
        <begin position="49"/>
        <end position="327"/>
    </location>
</feature>
<dbReference type="NCBIfam" id="NF003544">
    <property type="entry name" value="PRK05201.1"/>
    <property type="match status" value="1"/>
</dbReference>